<protein>
    <submittedName>
        <fullName evidence="2">Uncharacterized protein</fullName>
    </submittedName>
</protein>
<reference evidence="2" key="2">
    <citation type="journal article" date="2015" name="Fish Shellfish Immunol.">
        <title>Early steps in the European eel (Anguilla anguilla)-Vibrio vulnificus interaction in the gills: Role of the RtxA13 toxin.</title>
        <authorList>
            <person name="Callol A."/>
            <person name="Pajuelo D."/>
            <person name="Ebbesson L."/>
            <person name="Teles M."/>
            <person name="MacKenzie S."/>
            <person name="Amaro C."/>
        </authorList>
    </citation>
    <scope>NUCLEOTIDE SEQUENCE</scope>
</reference>
<name>A0A0E9RTQ2_ANGAN</name>
<dbReference type="AlphaFoldDB" id="A0A0E9RTQ2"/>
<reference evidence="2" key="1">
    <citation type="submission" date="2014-11" db="EMBL/GenBank/DDBJ databases">
        <authorList>
            <person name="Amaro Gonzalez C."/>
        </authorList>
    </citation>
    <scope>NUCLEOTIDE SEQUENCE</scope>
</reference>
<evidence type="ECO:0000313" key="2">
    <source>
        <dbReference type="EMBL" id="JAH32496.1"/>
    </source>
</evidence>
<proteinExistence type="predicted"/>
<feature type="region of interest" description="Disordered" evidence="1">
    <location>
        <begin position="1"/>
        <end position="21"/>
    </location>
</feature>
<evidence type="ECO:0000256" key="1">
    <source>
        <dbReference type="SAM" id="MobiDB-lite"/>
    </source>
</evidence>
<accession>A0A0E9RTQ2</accession>
<organism evidence="2">
    <name type="scientific">Anguilla anguilla</name>
    <name type="common">European freshwater eel</name>
    <name type="synonym">Muraena anguilla</name>
    <dbReference type="NCBI Taxonomy" id="7936"/>
    <lineage>
        <taxon>Eukaryota</taxon>
        <taxon>Metazoa</taxon>
        <taxon>Chordata</taxon>
        <taxon>Craniata</taxon>
        <taxon>Vertebrata</taxon>
        <taxon>Euteleostomi</taxon>
        <taxon>Actinopterygii</taxon>
        <taxon>Neopterygii</taxon>
        <taxon>Teleostei</taxon>
        <taxon>Anguilliformes</taxon>
        <taxon>Anguillidae</taxon>
        <taxon>Anguilla</taxon>
    </lineage>
</organism>
<dbReference type="EMBL" id="GBXM01076081">
    <property type="protein sequence ID" value="JAH32496.1"/>
    <property type="molecule type" value="Transcribed_RNA"/>
</dbReference>
<sequence>MNQSQGPFSSVSTNLPWPSNLRTKTPIKYARVLGYFHRSDDGIFSSFSYL</sequence>